<protein>
    <submittedName>
        <fullName evidence="1">7121_t:CDS:1</fullName>
    </submittedName>
</protein>
<gene>
    <name evidence="1" type="ORF">PBRASI_LOCUS9997</name>
</gene>
<name>A0A9N9H3V4_9GLOM</name>
<dbReference type="AlphaFoldDB" id="A0A9N9H3V4"/>
<organism evidence="1 2">
    <name type="scientific">Paraglomus brasilianum</name>
    <dbReference type="NCBI Taxonomy" id="144538"/>
    <lineage>
        <taxon>Eukaryota</taxon>
        <taxon>Fungi</taxon>
        <taxon>Fungi incertae sedis</taxon>
        <taxon>Mucoromycota</taxon>
        <taxon>Glomeromycotina</taxon>
        <taxon>Glomeromycetes</taxon>
        <taxon>Paraglomerales</taxon>
        <taxon>Paraglomeraceae</taxon>
        <taxon>Paraglomus</taxon>
    </lineage>
</organism>
<keyword evidence="2" id="KW-1185">Reference proteome</keyword>
<reference evidence="1" key="1">
    <citation type="submission" date="2021-06" db="EMBL/GenBank/DDBJ databases">
        <authorList>
            <person name="Kallberg Y."/>
            <person name="Tangrot J."/>
            <person name="Rosling A."/>
        </authorList>
    </citation>
    <scope>NUCLEOTIDE SEQUENCE</scope>
    <source>
        <strain evidence="1">BR232B</strain>
    </source>
</reference>
<proteinExistence type="predicted"/>
<dbReference type="OrthoDB" id="2448732at2759"/>
<accession>A0A9N9H3V4</accession>
<sequence length="401" mass="48335">MEILPAIGIKLKYQNKAFFRCFTNRHETCPAHQNEFMYLLGRATDRYKQAYGAYVINKKNKNQIYDKLRKKLEINFLTNTDFIILDSFEIMQLIFFVAGFARLQNDLKFEELRKRINELKSDLLIQPPEHYDMIPKEIREALEYTLPIRDRRFTGEVVSSLRGIYKFDRLPETYIEDSRIPIPSYPSEFRKEFKKFFLVTDRADLKKAKDWKEELRKFYSFFQLSESFFDLLPKKLELPLTYQELTLRLRRMFPFCPKDSEDFKEHVNKLRKVYAFKYLPNDYVINKKRLPENPRDLKINVKEGFPIKSRTEALNFIKSIPSYYRIPNPMPAKYIEVNYTQLEDLPEEWEEVKKIEIIKIKRFGDKRLPSDLEKLNKDLKQKEPEFQWSFPITLQDKVPEG</sequence>
<evidence type="ECO:0000313" key="2">
    <source>
        <dbReference type="Proteomes" id="UP000789739"/>
    </source>
</evidence>
<evidence type="ECO:0000313" key="1">
    <source>
        <dbReference type="EMBL" id="CAG8645339.1"/>
    </source>
</evidence>
<comment type="caution">
    <text evidence="1">The sequence shown here is derived from an EMBL/GenBank/DDBJ whole genome shotgun (WGS) entry which is preliminary data.</text>
</comment>
<feature type="non-terminal residue" evidence="1">
    <location>
        <position position="1"/>
    </location>
</feature>
<dbReference type="EMBL" id="CAJVPI010002546">
    <property type="protein sequence ID" value="CAG8645339.1"/>
    <property type="molecule type" value="Genomic_DNA"/>
</dbReference>
<dbReference type="Proteomes" id="UP000789739">
    <property type="component" value="Unassembled WGS sequence"/>
</dbReference>